<dbReference type="EnsemblPlants" id="OMERI03G18710.1">
    <property type="protein sequence ID" value="OMERI03G18710.1"/>
    <property type="gene ID" value="OMERI03G18710"/>
</dbReference>
<feature type="compositionally biased region" description="Basic and acidic residues" evidence="1">
    <location>
        <begin position="67"/>
        <end position="76"/>
    </location>
</feature>
<dbReference type="HOGENOM" id="CLU_1565348_0_0_1"/>
<organism evidence="2">
    <name type="scientific">Oryza meridionalis</name>
    <dbReference type="NCBI Taxonomy" id="40149"/>
    <lineage>
        <taxon>Eukaryota</taxon>
        <taxon>Viridiplantae</taxon>
        <taxon>Streptophyta</taxon>
        <taxon>Embryophyta</taxon>
        <taxon>Tracheophyta</taxon>
        <taxon>Spermatophyta</taxon>
        <taxon>Magnoliopsida</taxon>
        <taxon>Liliopsida</taxon>
        <taxon>Poales</taxon>
        <taxon>Poaceae</taxon>
        <taxon>BOP clade</taxon>
        <taxon>Oryzoideae</taxon>
        <taxon>Oryzeae</taxon>
        <taxon>Oryzinae</taxon>
        <taxon>Oryza</taxon>
    </lineage>
</organism>
<reference evidence="2" key="1">
    <citation type="submission" date="2015-04" db="UniProtKB">
        <authorList>
            <consortium name="EnsemblPlants"/>
        </authorList>
    </citation>
    <scope>IDENTIFICATION</scope>
</reference>
<dbReference type="AlphaFoldDB" id="A0A0E0D1T0"/>
<protein>
    <submittedName>
        <fullName evidence="2">Uncharacterized protein</fullName>
    </submittedName>
</protein>
<evidence type="ECO:0000313" key="2">
    <source>
        <dbReference type="EnsemblPlants" id="OMERI03G18710.1"/>
    </source>
</evidence>
<accession>A0A0E0D1T0</accession>
<evidence type="ECO:0000313" key="3">
    <source>
        <dbReference type="Proteomes" id="UP000008021"/>
    </source>
</evidence>
<dbReference type="Gramene" id="OMERI03G18710.1">
    <property type="protein sequence ID" value="OMERI03G18710.1"/>
    <property type="gene ID" value="OMERI03G18710"/>
</dbReference>
<feature type="compositionally biased region" description="Polar residues" evidence="1">
    <location>
        <begin position="162"/>
        <end position="171"/>
    </location>
</feature>
<name>A0A0E0D1T0_9ORYZ</name>
<evidence type="ECO:0000256" key="1">
    <source>
        <dbReference type="SAM" id="MobiDB-lite"/>
    </source>
</evidence>
<reference evidence="2" key="2">
    <citation type="submission" date="2018-05" db="EMBL/GenBank/DDBJ databases">
        <title>OmerRS3 (Oryza meridionalis Reference Sequence Version 3).</title>
        <authorList>
            <person name="Zhang J."/>
            <person name="Kudrna D."/>
            <person name="Lee S."/>
            <person name="Talag J."/>
            <person name="Welchert J."/>
            <person name="Wing R.A."/>
        </authorList>
    </citation>
    <scope>NUCLEOTIDE SEQUENCE [LARGE SCALE GENOMIC DNA]</scope>
    <source>
        <strain evidence="2">cv. OR44</strain>
    </source>
</reference>
<sequence length="171" mass="18287">MVRDGGRRRRRRATPAKELAALALSQALGDKLAVLVDYCTSGLVEALGVWAVVWRRGGGGGGRRRRGDNPSDRRQELTPASAWKGNESGGRVEEQRQRPHGLATATDAGRRVDGRREPTPAGTRMGDGSRLQRACGRATKAAAERGSSGDDRAAKRSHPKGPNSQSVIKSL</sequence>
<proteinExistence type="predicted"/>
<keyword evidence="3" id="KW-1185">Reference proteome</keyword>
<dbReference type="Proteomes" id="UP000008021">
    <property type="component" value="Chromosome 3"/>
</dbReference>
<feature type="region of interest" description="Disordered" evidence="1">
    <location>
        <begin position="58"/>
        <end position="171"/>
    </location>
</feature>
<feature type="compositionally biased region" description="Basic and acidic residues" evidence="1">
    <location>
        <begin position="108"/>
        <end position="118"/>
    </location>
</feature>